<keyword evidence="8 16" id="KW-0862">Zinc</keyword>
<dbReference type="Gene3D" id="3.30.160.70">
    <property type="entry name" value="Methylated DNA-protein cysteine methyltransferase domain"/>
    <property type="match status" value="1"/>
</dbReference>
<dbReference type="PIRSF" id="PIRSF000409">
    <property type="entry name" value="Ada"/>
    <property type="match status" value="1"/>
</dbReference>
<dbReference type="InterPro" id="IPR018062">
    <property type="entry name" value="HTH_AraC-typ_CS"/>
</dbReference>
<dbReference type="InterPro" id="IPR035451">
    <property type="entry name" value="Ada-like_dom_sf"/>
</dbReference>
<dbReference type="Pfam" id="PF02805">
    <property type="entry name" value="Ada_Zn_binding"/>
    <property type="match status" value="1"/>
</dbReference>
<dbReference type="GO" id="GO:0006281">
    <property type="term" value="P:DNA repair"/>
    <property type="evidence" value="ECO:0007669"/>
    <property type="project" value="UniProtKB-KW"/>
</dbReference>
<dbReference type="Pfam" id="PF12833">
    <property type="entry name" value="HTH_18"/>
    <property type="match status" value="1"/>
</dbReference>
<evidence type="ECO:0000256" key="15">
    <source>
        <dbReference type="PIRSR" id="PIRSR000409-1"/>
    </source>
</evidence>
<feature type="domain" description="HTH araC/xylS-type" evidence="17">
    <location>
        <begin position="85"/>
        <end position="184"/>
    </location>
</feature>
<dbReference type="eggNOG" id="COG2169">
    <property type="taxonomic scope" value="Bacteria"/>
</dbReference>
<dbReference type="InterPro" id="IPR036217">
    <property type="entry name" value="MethylDNA_cys_MeTrfase_DNAb"/>
</dbReference>
<dbReference type="SUPFAM" id="SSF46689">
    <property type="entry name" value="Homeodomain-like"/>
    <property type="match status" value="1"/>
</dbReference>
<feature type="binding site" evidence="16">
    <location>
        <position position="72"/>
    </location>
    <ligand>
        <name>Zn(2+)</name>
        <dbReference type="ChEBI" id="CHEBI:29105"/>
    </ligand>
</feature>
<dbReference type="SUPFAM" id="SSF53155">
    <property type="entry name" value="Methylated DNA-protein cysteine methyltransferase domain"/>
    <property type="match status" value="1"/>
</dbReference>
<keyword evidence="6 16" id="KW-0479">Metal-binding</keyword>
<dbReference type="GO" id="GO:0032259">
    <property type="term" value="P:methylation"/>
    <property type="evidence" value="ECO:0007669"/>
    <property type="project" value="UniProtKB-KW"/>
</dbReference>
<keyword evidence="12" id="KW-0804">Transcription</keyword>
<dbReference type="EC" id="2.1.1.63" evidence="3"/>
<keyword evidence="4" id="KW-0489">Methyltransferase</keyword>
<comment type="catalytic activity">
    <reaction evidence="14">
        <text>a 6-O-methyl-2'-deoxyguanosine in DNA + L-cysteinyl-[protein] = S-methyl-L-cysteinyl-[protein] + a 2'-deoxyguanosine in DNA</text>
        <dbReference type="Rhea" id="RHEA:24000"/>
        <dbReference type="Rhea" id="RHEA-COMP:10131"/>
        <dbReference type="Rhea" id="RHEA-COMP:10132"/>
        <dbReference type="Rhea" id="RHEA-COMP:11367"/>
        <dbReference type="Rhea" id="RHEA-COMP:11368"/>
        <dbReference type="ChEBI" id="CHEBI:29950"/>
        <dbReference type="ChEBI" id="CHEBI:82612"/>
        <dbReference type="ChEBI" id="CHEBI:85445"/>
        <dbReference type="ChEBI" id="CHEBI:85448"/>
        <dbReference type="EC" id="2.1.1.63"/>
    </reaction>
</comment>
<dbReference type="SUPFAM" id="SSF46767">
    <property type="entry name" value="Methylated DNA-protein cysteine methyltransferase, C-terminal domain"/>
    <property type="match status" value="1"/>
</dbReference>
<dbReference type="PANTHER" id="PTHR10815:SF14">
    <property type="entry name" value="BIFUNCTIONAL TRANSCRIPTIONAL ACTIVATOR_DNA REPAIR ENZYME ADA"/>
    <property type="match status" value="1"/>
</dbReference>
<keyword evidence="10" id="KW-0238">DNA-binding</keyword>
<feature type="binding site" evidence="16">
    <location>
        <position position="38"/>
    </location>
    <ligand>
        <name>Zn(2+)</name>
        <dbReference type="ChEBI" id="CHEBI:29105"/>
    </ligand>
</feature>
<feature type="active site" description="Nucleophile; methyl group acceptor from methylphosphotriester" evidence="15">
    <location>
        <position position="38"/>
    </location>
</feature>
<keyword evidence="19" id="KW-1185">Reference proteome</keyword>
<evidence type="ECO:0000256" key="11">
    <source>
        <dbReference type="ARBA" id="ARBA00023159"/>
    </source>
</evidence>
<keyword evidence="11" id="KW-0010">Activator</keyword>
<dbReference type="AlphaFoldDB" id="E8RQI3"/>
<dbReference type="PANTHER" id="PTHR10815">
    <property type="entry name" value="METHYLATED-DNA--PROTEIN-CYSTEINE METHYLTRANSFERASE"/>
    <property type="match status" value="1"/>
</dbReference>
<comment type="similarity">
    <text evidence="2">Belongs to the MGMT family.</text>
</comment>
<evidence type="ECO:0000256" key="7">
    <source>
        <dbReference type="ARBA" id="ARBA00022763"/>
    </source>
</evidence>
<dbReference type="PROSITE" id="PS01124">
    <property type="entry name" value="HTH_ARAC_FAMILY_2"/>
    <property type="match status" value="1"/>
</dbReference>
<dbReference type="Gene3D" id="1.10.10.10">
    <property type="entry name" value="Winged helix-like DNA-binding domain superfamily/Winged helix DNA-binding domain"/>
    <property type="match status" value="1"/>
</dbReference>
<dbReference type="STRING" id="573065.Astex_0472"/>
<keyword evidence="5" id="KW-0808">Transferase</keyword>
<evidence type="ECO:0000256" key="9">
    <source>
        <dbReference type="ARBA" id="ARBA00023015"/>
    </source>
</evidence>
<evidence type="ECO:0000256" key="4">
    <source>
        <dbReference type="ARBA" id="ARBA00022603"/>
    </source>
</evidence>
<dbReference type="eggNOG" id="COG0350">
    <property type="taxonomic scope" value="Bacteria"/>
</dbReference>
<dbReference type="InterPro" id="IPR036388">
    <property type="entry name" value="WH-like_DNA-bd_sf"/>
</dbReference>
<dbReference type="CDD" id="cd06445">
    <property type="entry name" value="ATase"/>
    <property type="match status" value="1"/>
</dbReference>
<evidence type="ECO:0000256" key="6">
    <source>
        <dbReference type="ARBA" id="ARBA00022723"/>
    </source>
</evidence>
<dbReference type="PROSITE" id="PS00041">
    <property type="entry name" value="HTH_ARAC_FAMILY_1"/>
    <property type="match status" value="1"/>
</dbReference>
<protein>
    <recommendedName>
        <fullName evidence="3">methylated-DNA--[protein]-cysteine S-methyltransferase</fullName>
        <ecNumber evidence="3">2.1.1.63</ecNumber>
    </recommendedName>
</protein>
<dbReference type="InterPro" id="IPR036631">
    <property type="entry name" value="MGMT_N_sf"/>
</dbReference>
<dbReference type="InterPro" id="IPR018060">
    <property type="entry name" value="HTH_AraC"/>
</dbReference>
<evidence type="ECO:0000313" key="19">
    <source>
        <dbReference type="Proteomes" id="UP000001492"/>
    </source>
</evidence>
<feature type="binding site" evidence="16">
    <location>
        <position position="42"/>
    </location>
    <ligand>
        <name>Zn(2+)</name>
        <dbReference type="ChEBI" id="CHEBI:29105"/>
    </ligand>
</feature>
<reference evidence="19" key="1">
    <citation type="submission" date="2010-12" db="EMBL/GenBank/DDBJ databases">
        <title>Complete sequence of chromosome 1 of Asticcacaulis excentricus CB 48.</title>
        <authorList>
            <consortium name="US DOE Joint Genome Institute"/>
            <person name="Lucas S."/>
            <person name="Copeland A."/>
            <person name="Lapidus A."/>
            <person name="Cheng J.-F."/>
            <person name="Bruce D."/>
            <person name="Goodwin L."/>
            <person name="Pitluck S."/>
            <person name="Teshima H."/>
            <person name="Davenport K."/>
            <person name="Detter J.C."/>
            <person name="Han C."/>
            <person name="Tapia R."/>
            <person name="Land M."/>
            <person name="Hauser L."/>
            <person name="Jeffries C."/>
            <person name="Kyrpides N."/>
            <person name="Ivanova N."/>
            <person name="Ovchinnikova G."/>
            <person name="Brun Y.V."/>
            <person name="Woyke T."/>
        </authorList>
    </citation>
    <scope>NUCLEOTIDE SEQUENCE [LARGE SCALE GENOMIC DNA]</scope>
    <source>
        <strain evidence="19">ATCC 15261 / DSM 4724 / KCTC 12464 / NCIMB 9791 / VKM B-1370 / CB 48</strain>
    </source>
</reference>
<dbReference type="NCBIfam" id="NF011964">
    <property type="entry name" value="PRK15435.1"/>
    <property type="match status" value="1"/>
</dbReference>
<dbReference type="InterPro" id="IPR004026">
    <property type="entry name" value="Ada_DNA_repair_Zn-bd"/>
</dbReference>
<gene>
    <name evidence="18" type="ordered locus">Astex_0472</name>
</gene>
<name>E8RQI3_ASTEC</name>
<dbReference type="Pfam" id="PF01035">
    <property type="entry name" value="DNA_binding_1"/>
    <property type="match status" value="1"/>
</dbReference>
<keyword evidence="13" id="KW-0234">DNA repair</keyword>
<dbReference type="FunFam" id="1.10.10.10:FF:000214">
    <property type="entry name" value="Methylated-DNA--protein-cysteine methyltransferase"/>
    <property type="match status" value="1"/>
</dbReference>
<proteinExistence type="inferred from homology"/>
<sequence>MTTAFAMSEDPRWLALIARDATQDCAFVYAVKTTGVYCRCTCPSRRPKPENVRFFATSPEAQAAGFRPCKRCQPDQGGQRALQAHRIAEACREIETAEAEPTLEALAQRAGLSPFHFHRVFKAATGLTPKAYARAHRSGRMRAALKTSGSVTEAIYEAGFNAPSRFYADTANALGMSPRTFRKGGVAEVIRFAVGQSRLGALLVARSEKGVCAVFLGDDPEALVRDLQDAFPEAELIGGDAAFENTMACVAGLIEAPQTALDLPLDIRGTLFQQKVWAALQALPAGTRVSYSELAERVGLPAAVRAVASACAANKIAVAIPCHRVVRTDGSLSGYRWGVERKAALLEAEGEIQTA</sequence>
<keyword evidence="9" id="KW-0805">Transcription regulation</keyword>
<dbReference type="Gene3D" id="1.10.10.60">
    <property type="entry name" value="Homeodomain-like"/>
    <property type="match status" value="1"/>
</dbReference>
<dbReference type="PROSITE" id="PS00374">
    <property type="entry name" value="MGMT"/>
    <property type="match status" value="1"/>
</dbReference>
<evidence type="ECO:0000256" key="16">
    <source>
        <dbReference type="PIRSR" id="PIRSR000409-3"/>
    </source>
</evidence>
<dbReference type="SUPFAM" id="SSF57884">
    <property type="entry name" value="Ada DNA repair protein, N-terminal domain (N-Ada 10)"/>
    <property type="match status" value="1"/>
</dbReference>
<dbReference type="InterPro" id="IPR009057">
    <property type="entry name" value="Homeodomain-like_sf"/>
</dbReference>
<dbReference type="InterPro" id="IPR016221">
    <property type="entry name" value="Bifunct_regulatory_prot_Ada"/>
</dbReference>
<evidence type="ECO:0000256" key="2">
    <source>
        <dbReference type="ARBA" id="ARBA00008711"/>
    </source>
</evidence>
<dbReference type="InterPro" id="IPR001497">
    <property type="entry name" value="MethylDNA_cys_MeTrfase_AS"/>
</dbReference>
<organism evidence="18 19">
    <name type="scientific">Asticcacaulis excentricus (strain ATCC 15261 / DSM 4724 / KCTC 12464 / NCIMB 9791 / VKM B-1370 / CB 48)</name>
    <dbReference type="NCBI Taxonomy" id="573065"/>
    <lineage>
        <taxon>Bacteria</taxon>
        <taxon>Pseudomonadati</taxon>
        <taxon>Pseudomonadota</taxon>
        <taxon>Alphaproteobacteria</taxon>
        <taxon>Caulobacterales</taxon>
        <taxon>Caulobacteraceae</taxon>
        <taxon>Asticcacaulis</taxon>
    </lineage>
</organism>
<dbReference type="KEGG" id="aex:Astex_0472"/>
<evidence type="ECO:0000256" key="3">
    <source>
        <dbReference type="ARBA" id="ARBA00011918"/>
    </source>
</evidence>
<feature type="active site" description="Nucleophile; methyl group acceptor from either O6-methylguanine or O4-methylthymine" evidence="15">
    <location>
        <position position="322"/>
    </location>
</feature>
<accession>E8RQI3</accession>
<comment type="catalytic activity">
    <reaction evidence="1">
        <text>a 4-O-methyl-thymidine in DNA + L-cysteinyl-[protein] = a thymidine in DNA + S-methyl-L-cysteinyl-[protein]</text>
        <dbReference type="Rhea" id="RHEA:53428"/>
        <dbReference type="Rhea" id="RHEA-COMP:10131"/>
        <dbReference type="Rhea" id="RHEA-COMP:10132"/>
        <dbReference type="Rhea" id="RHEA-COMP:13555"/>
        <dbReference type="Rhea" id="RHEA-COMP:13556"/>
        <dbReference type="ChEBI" id="CHEBI:29950"/>
        <dbReference type="ChEBI" id="CHEBI:82612"/>
        <dbReference type="ChEBI" id="CHEBI:137386"/>
        <dbReference type="ChEBI" id="CHEBI:137387"/>
        <dbReference type="EC" id="2.1.1.63"/>
    </reaction>
</comment>
<evidence type="ECO:0000256" key="13">
    <source>
        <dbReference type="ARBA" id="ARBA00023204"/>
    </source>
</evidence>
<dbReference type="EMBL" id="CP002395">
    <property type="protein sequence ID" value="ADU12167.1"/>
    <property type="molecule type" value="Genomic_DNA"/>
</dbReference>
<dbReference type="HOGENOM" id="CLU_000445_52_0_5"/>
<dbReference type="SMART" id="SM00342">
    <property type="entry name" value="HTH_ARAC"/>
    <property type="match status" value="1"/>
</dbReference>
<dbReference type="NCBIfam" id="TIGR00589">
    <property type="entry name" value="ogt"/>
    <property type="match status" value="1"/>
</dbReference>
<keyword evidence="7" id="KW-0227">DNA damage</keyword>
<dbReference type="Gene3D" id="3.40.10.10">
    <property type="entry name" value="DNA Methylphosphotriester Repair Domain"/>
    <property type="match status" value="1"/>
</dbReference>
<dbReference type="GO" id="GO:0043565">
    <property type="term" value="F:sequence-specific DNA binding"/>
    <property type="evidence" value="ECO:0007669"/>
    <property type="project" value="InterPro"/>
</dbReference>
<dbReference type="OrthoDB" id="9802228at2"/>
<dbReference type="RefSeq" id="WP_013478001.1">
    <property type="nucleotide sequence ID" value="NC_014816.1"/>
</dbReference>
<dbReference type="GO" id="GO:0003700">
    <property type="term" value="F:DNA-binding transcription factor activity"/>
    <property type="evidence" value="ECO:0007669"/>
    <property type="project" value="InterPro"/>
</dbReference>
<dbReference type="GO" id="GO:0003908">
    <property type="term" value="F:methylated-DNA-[protein]-cysteine S-methyltransferase activity"/>
    <property type="evidence" value="ECO:0007669"/>
    <property type="project" value="UniProtKB-EC"/>
</dbReference>
<evidence type="ECO:0000256" key="10">
    <source>
        <dbReference type="ARBA" id="ARBA00023125"/>
    </source>
</evidence>
<dbReference type="InterPro" id="IPR014048">
    <property type="entry name" value="MethylDNA_cys_MeTrfase_DNA-bd"/>
</dbReference>
<evidence type="ECO:0000256" key="5">
    <source>
        <dbReference type="ARBA" id="ARBA00022679"/>
    </source>
</evidence>
<evidence type="ECO:0000256" key="12">
    <source>
        <dbReference type="ARBA" id="ARBA00023163"/>
    </source>
</evidence>
<comment type="cofactor">
    <cofactor evidence="16">
        <name>Zn(2+)</name>
        <dbReference type="ChEBI" id="CHEBI:29105"/>
    </cofactor>
    <text evidence="16">Binds 1 zinc ion per subunit.</text>
</comment>
<evidence type="ECO:0000256" key="8">
    <source>
        <dbReference type="ARBA" id="ARBA00022833"/>
    </source>
</evidence>
<evidence type="ECO:0000259" key="17">
    <source>
        <dbReference type="PROSITE" id="PS01124"/>
    </source>
</evidence>
<dbReference type="GO" id="GO:0008270">
    <property type="term" value="F:zinc ion binding"/>
    <property type="evidence" value="ECO:0007669"/>
    <property type="project" value="InterPro"/>
</dbReference>
<dbReference type="Proteomes" id="UP000001492">
    <property type="component" value="Chromosome 1"/>
</dbReference>
<feature type="binding site" evidence="16">
    <location>
        <position position="69"/>
    </location>
    <ligand>
        <name>Zn(2+)</name>
        <dbReference type="ChEBI" id="CHEBI:29105"/>
    </ligand>
</feature>
<evidence type="ECO:0000256" key="1">
    <source>
        <dbReference type="ARBA" id="ARBA00001286"/>
    </source>
</evidence>
<evidence type="ECO:0000313" key="18">
    <source>
        <dbReference type="EMBL" id="ADU12167.1"/>
    </source>
</evidence>
<evidence type="ECO:0000256" key="14">
    <source>
        <dbReference type="ARBA" id="ARBA00049348"/>
    </source>
</evidence>